<dbReference type="EMBL" id="LR217698">
    <property type="protein sequence ID" value="VFP78889.1"/>
    <property type="molecule type" value="Genomic_DNA"/>
</dbReference>
<feature type="transmembrane region" description="Helical" evidence="9">
    <location>
        <begin position="355"/>
        <end position="375"/>
    </location>
</feature>
<dbReference type="Gene3D" id="1.10.3860.10">
    <property type="entry name" value="Sodium:dicarboxylate symporter"/>
    <property type="match status" value="1"/>
</dbReference>
<gene>
    <name evidence="9 10" type="primary">sstT</name>
    <name evidence="10" type="ORF">ERCICURT3053_533</name>
</gene>
<evidence type="ECO:0000256" key="9">
    <source>
        <dbReference type="HAMAP-Rule" id="MF_01582"/>
    </source>
</evidence>
<comment type="catalytic activity">
    <reaction evidence="9">
        <text>L-threonine(in) + Na(+)(in) = L-threonine(out) + Na(+)(out)</text>
        <dbReference type="Rhea" id="RHEA:69999"/>
        <dbReference type="ChEBI" id="CHEBI:29101"/>
        <dbReference type="ChEBI" id="CHEBI:57926"/>
    </reaction>
</comment>
<sequence length="408" mass="44104">MIQKNKKNIKNNLVMQIIFGLTLGMTLAWFSKEYAIAIGVLGDLFVNILKSISPLLVLVLTLTSIANYNEGQKHNIRKIIILYLLSTFSAVVIALIFSYLIPQTLTLPSTNTTIVTQPSKTLEVLRILLMSMVTNPLQSLIQANYISILLWGISLGFAFRHSSKTTRSLLNDLASAITQLVHLIIKFAPIGICGLVSSSLASTGFKVLWQYAGLLSLLLGCMLLIALLLNPLIVWYIIRRNPYPLVFICLRESGVTAFFTRSSAANIPVNIILAKKLNLNPETYTVSIPIGANISMSGASITITVLTLAAMHTLGISLDWSTSILLSLVASLCACGASSIASGSLLLIPVVCHIFGIPNEIAMQVVAIGFIISILQDSAETALNSSAAILFTAAVCMAEKYHPLNKNI</sequence>
<dbReference type="InterPro" id="IPR023025">
    <property type="entry name" value="Ser_Thr_transp_SstT"/>
</dbReference>
<dbReference type="PRINTS" id="PR00173">
    <property type="entry name" value="EDTRNSPORT"/>
</dbReference>
<evidence type="ECO:0000256" key="6">
    <source>
        <dbReference type="ARBA" id="ARBA00022970"/>
    </source>
</evidence>
<feature type="transmembrane region" description="Helical" evidence="9">
    <location>
        <begin position="324"/>
        <end position="348"/>
    </location>
</feature>
<comment type="function">
    <text evidence="9">Involved in the import of serine and threonine into the cell, with the concomitant import of sodium (symport system).</text>
</comment>
<evidence type="ECO:0000256" key="4">
    <source>
        <dbReference type="ARBA" id="ARBA00022692"/>
    </source>
</evidence>
<comment type="similarity">
    <text evidence="9">Belongs to the dicarboxylate/amino acid:cation symporter (DAACS) (TC 2.A.23) family.</text>
</comment>
<keyword evidence="8 9" id="KW-0472">Membrane</keyword>
<dbReference type="AlphaFoldDB" id="A0A451CZQ3"/>
<evidence type="ECO:0000256" key="2">
    <source>
        <dbReference type="ARBA" id="ARBA00022448"/>
    </source>
</evidence>
<dbReference type="InterPro" id="IPR036458">
    <property type="entry name" value="Na:dicarbo_symporter_sf"/>
</dbReference>
<keyword evidence="5 9" id="KW-0769">Symport</keyword>
<feature type="transmembrane region" description="Helical" evidence="9">
    <location>
        <begin position="12"/>
        <end position="31"/>
    </location>
</feature>
<feature type="transmembrane region" description="Helical" evidence="9">
    <location>
        <begin position="51"/>
        <end position="68"/>
    </location>
</feature>
<comment type="subcellular location">
    <subcellularLocation>
        <location evidence="9">Cell membrane</location>
        <topology evidence="9">Multi-pass membrane protein</topology>
    </subcellularLocation>
    <subcellularLocation>
        <location evidence="1">Membrane</location>
        <topology evidence="1">Multi-pass membrane protein</topology>
    </subcellularLocation>
</comment>
<dbReference type="Proteomes" id="UP000294364">
    <property type="component" value="Chromosome"/>
</dbReference>
<dbReference type="Pfam" id="PF00375">
    <property type="entry name" value="SDF"/>
    <property type="match status" value="1"/>
</dbReference>
<feature type="transmembrane region" description="Helical" evidence="9">
    <location>
        <begin position="298"/>
        <end position="318"/>
    </location>
</feature>
<dbReference type="GO" id="GO:0032329">
    <property type="term" value="P:serine transport"/>
    <property type="evidence" value="ECO:0007669"/>
    <property type="project" value="InterPro"/>
</dbReference>
<evidence type="ECO:0000256" key="8">
    <source>
        <dbReference type="ARBA" id="ARBA00023136"/>
    </source>
</evidence>
<evidence type="ECO:0000256" key="5">
    <source>
        <dbReference type="ARBA" id="ARBA00022847"/>
    </source>
</evidence>
<feature type="transmembrane region" description="Helical" evidence="9">
    <location>
        <begin position="213"/>
        <end position="238"/>
    </location>
</feature>
<organism evidence="10 11">
    <name type="scientific">Candidatus Erwinia haradaeae</name>
    <dbReference type="NCBI Taxonomy" id="1922217"/>
    <lineage>
        <taxon>Bacteria</taxon>
        <taxon>Pseudomonadati</taxon>
        <taxon>Pseudomonadota</taxon>
        <taxon>Gammaproteobacteria</taxon>
        <taxon>Enterobacterales</taxon>
        <taxon>Erwiniaceae</taxon>
        <taxon>Erwinia</taxon>
    </lineage>
</organism>
<evidence type="ECO:0000256" key="7">
    <source>
        <dbReference type="ARBA" id="ARBA00022989"/>
    </source>
</evidence>
<dbReference type="InterPro" id="IPR001991">
    <property type="entry name" value="Na-dicarboxylate_symporter"/>
</dbReference>
<dbReference type="PANTHER" id="PTHR42865:SF8">
    <property type="entry name" value="SERINE_THREONINE TRANSPORTER SSTT"/>
    <property type="match status" value="1"/>
</dbReference>
<dbReference type="GO" id="GO:0015826">
    <property type="term" value="P:threonine transport"/>
    <property type="evidence" value="ECO:0007669"/>
    <property type="project" value="InterPro"/>
</dbReference>
<proteinExistence type="inferred from homology"/>
<accession>A0A451CZQ3</accession>
<reference evidence="10 11" key="1">
    <citation type="submission" date="2019-02" db="EMBL/GenBank/DDBJ databases">
        <authorList>
            <person name="Manzano-Marin A."/>
            <person name="Manzano-Marin A."/>
        </authorList>
    </citation>
    <scope>NUCLEOTIDE SEQUENCE [LARGE SCALE GENOMIC DNA]</scope>
    <source>
        <strain evidence="10 11">ErCicurtihirsuta</strain>
    </source>
</reference>
<dbReference type="GO" id="GO:0005886">
    <property type="term" value="C:plasma membrane"/>
    <property type="evidence" value="ECO:0007669"/>
    <property type="project" value="UniProtKB-SubCell"/>
</dbReference>
<dbReference type="SUPFAM" id="SSF118215">
    <property type="entry name" value="Proton glutamate symport protein"/>
    <property type="match status" value="1"/>
</dbReference>
<evidence type="ECO:0000256" key="3">
    <source>
        <dbReference type="ARBA" id="ARBA00022475"/>
    </source>
</evidence>
<protein>
    <recommendedName>
        <fullName evidence="9">Serine/threonine transporter SstT</fullName>
    </recommendedName>
    <alternativeName>
        <fullName evidence="9">Na(+)/serine-threonine symporter</fullName>
    </alternativeName>
</protein>
<keyword evidence="3 9" id="KW-1003">Cell membrane</keyword>
<comment type="catalytic activity">
    <reaction evidence="9">
        <text>L-serine(in) + Na(+)(in) = L-serine(out) + Na(+)(out)</text>
        <dbReference type="Rhea" id="RHEA:29575"/>
        <dbReference type="ChEBI" id="CHEBI:29101"/>
        <dbReference type="ChEBI" id="CHEBI:33384"/>
    </reaction>
</comment>
<keyword evidence="6 9" id="KW-0029">Amino-acid transport</keyword>
<evidence type="ECO:0000313" key="10">
    <source>
        <dbReference type="EMBL" id="VFP78889.1"/>
    </source>
</evidence>
<evidence type="ECO:0000313" key="11">
    <source>
        <dbReference type="Proteomes" id="UP000294364"/>
    </source>
</evidence>
<dbReference type="HAMAP" id="MF_01582">
    <property type="entry name" value="Ser_Thr_transp_SstT"/>
    <property type="match status" value="1"/>
</dbReference>
<keyword evidence="2 9" id="KW-0813">Transport</keyword>
<evidence type="ECO:0000256" key="1">
    <source>
        <dbReference type="ARBA" id="ARBA00004141"/>
    </source>
</evidence>
<dbReference type="PANTHER" id="PTHR42865">
    <property type="entry name" value="PROTON/GLUTAMATE-ASPARTATE SYMPORTER"/>
    <property type="match status" value="1"/>
</dbReference>
<name>A0A451CZQ3_9GAMM</name>
<dbReference type="GO" id="GO:0005295">
    <property type="term" value="F:neutral L-amino acid:sodium symporter activity"/>
    <property type="evidence" value="ECO:0007669"/>
    <property type="project" value="TreeGrafter"/>
</dbReference>
<feature type="transmembrane region" description="Helical" evidence="9">
    <location>
        <begin position="80"/>
        <end position="101"/>
    </location>
</feature>
<dbReference type="FunFam" id="1.10.3860.10:FF:000003">
    <property type="entry name" value="Serine/threonine transporter sstT"/>
    <property type="match status" value="1"/>
</dbReference>
<keyword evidence="7 9" id="KW-1133">Transmembrane helix</keyword>
<feature type="transmembrane region" description="Helical" evidence="9">
    <location>
        <begin position="140"/>
        <end position="159"/>
    </location>
</feature>
<keyword evidence="4 9" id="KW-0812">Transmembrane</keyword>
<dbReference type="NCBIfam" id="NF010151">
    <property type="entry name" value="PRK13628.1"/>
    <property type="match status" value="1"/>
</dbReference>
<feature type="transmembrane region" description="Helical" evidence="9">
    <location>
        <begin position="180"/>
        <end position="201"/>
    </location>
</feature>